<proteinExistence type="predicted"/>
<reference evidence="1" key="1">
    <citation type="submission" date="2023-10" db="EMBL/GenBank/DDBJ databases">
        <title>Screening of Alkalihalophilus pseudofirmusBZ-TG-HK211 and Its Alleviation of Salt Stress on Rapeseed Growth.</title>
        <authorList>
            <person name="Zhao B."/>
            <person name="Guo T."/>
        </authorList>
    </citation>
    <scope>NUCLEOTIDE SEQUENCE</scope>
    <source>
        <strain evidence="1">BZ-TG-HK211</strain>
    </source>
</reference>
<accession>A0AAJ2U204</accession>
<dbReference type="AlphaFoldDB" id="A0AAJ2U204"/>
<dbReference type="EMBL" id="JAWJAY010000002">
    <property type="protein sequence ID" value="MDV2885660.1"/>
    <property type="molecule type" value="Genomic_DNA"/>
</dbReference>
<evidence type="ECO:0000313" key="1">
    <source>
        <dbReference type="EMBL" id="MDV2885660.1"/>
    </source>
</evidence>
<sequence>MARLSRVTSLRANRIHTSFVNKMSSSNGVNPVMPVEKAEATKNPTKHSSDHQLTSYDYYYEKHLAQSSKTNVHSDRFTRNEVQNNSTALLTSEENDPEKELVLKLVNSYNQLIQSLKHTDQISCQNYTAKLHQVYAGFATTFEEYGVIETAHSLLTFDEKTYSINENKTKVTSEFIGSFMKEVLTEYQTILADKCEPTLNNNPYEKLPYQHTGILFEERL</sequence>
<organism evidence="1 2">
    <name type="scientific">Alkalihalophilus pseudofirmus</name>
    <name type="common">Bacillus pseudofirmus</name>
    <dbReference type="NCBI Taxonomy" id="79885"/>
    <lineage>
        <taxon>Bacteria</taxon>
        <taxon>Bacillati</taxon>
        <taxon>Bacillota</taxon>
        <taxon>Bacilli</taxon>
        <taxon>Bacillales</taxon>
        <taxon>Bacillaceae</taxon>
        <taxon>Alkalihalophilus</taxon>
    </lineage>
</organism>
<protein>
    <submittedName>
        <fullName evidence="1">Uncharacterized protein</fullName>
    </submittedName>
</protein>
<comment type="caution">
    <text evidence="1">The sequence shown here is derived from an EMBL/GenBank/DDBJ whole genome shotgun (WGS) entry which is preliminary data.</text>
</comment>
<name>A0AAJ2U204_ALKPS</name>
<dbReference type="Proteomes" id="UP001285636">
    <property type="component" value="Unassembled WGS sequence"/>
</dbReference>
<dbReference type="RefSeq" id="WP_323466765.1">
    <property type="nucleotide sequence ID" value="NZ_CP144224.1"/>
</dbReference>
<gene>
    <name evidence="1" type="ORF">RYX45_10765</name>
</gene>
<evidence type="ECO:0000313" key="2">
    <source>
        <dbReference type="Proteomes" id="UP001285636"/>
    </source>
</evidence>